<dbReference type="OrthoDB" id="10546822at2759"/>
<evidence type="ECO:0000313" key="2">
    <source>
        <dbReference type="Proteomes" id="UP000219338"/>
    </source>
</evidence>
<sequence>MRLTDTRPCMDRLLLKCTTASFPPPSEPLAQHPCSIDKMSSSPINYVGVAFGTQVEGKIGVPSSRWLTIRPDTTSCWALGTYFFNANDIDATLSTRWLYSTSPGCTRFIADLRTGRSYSARTRRGGREHYPAYGACGKLWREMDVRGGSRPTDDMTTTYTFPIRLLVYWSQLAVDDATWFSGVGT</sequence>
<dbReference type="EMBL" id="FUEG01000034">
    <property type="protein sequence ID" value="SJL16362.1"/>
    <property type="molecule type" value="Genomic_DNA"/>
</dbReference>
<reference evidence="2" key="1">
    <citation type="journal article" date="2017" name="Nat. Ecol. Evol.">
        <title>Genome expansion and lineage-specific genetic innovations in the forest pathogenic fungi Armillaria.</title>
        <authorList>
            <person name="Sipos G."/>
            <person name="Prasanna A.N."/>
            <person name="Walter M.C."/>
            <person name="O'Connor E."/>
            <person name="Balint B."/>
            <person name="Krizsan K."/>
            <person name="Kiss B."/>
            <person name="Hess J."/>
            <person name="Varga T."/>
            <person name="Slot J."/>
            <person name="Riley R."/>
            <person name="Boka B."/>
            <person name="Rigling D."/>
            <person name="Barry K."/>
            <person name="Lee J."/>
            <person name="Mihaltcheva S."/>
            <person name="LaButti K."/>
            <person name="Lipzen A."/>
            <person name="Waldron R."/>
            <person name="Moloney N.M."/>
            <person name="Sperisen C."/>
            <person name="Kredics L."/>
            <person name="Vagvoelgyi C."/>
            <person name="Patrignani A."/>
            <person name="Fitzpatrick D."/>
            <person name="Nagy I."/>
            <person name="Doyle S."/>
            <person name="Anderson J.B."/>
            <person name="Grigoriev I.V."/>
            <person name="Gueldener U."/>
            <person name="Muensterkoetter M."/>
            <person name="Nagy L.G."/>
        </authorList>
    </citation>
    <scope>NUCLEOTIDE SEQUENCE [LARGE SCALE GENOMIC DNA]</scope>
    <source>
        <strain evidence="2">C18/9</strain>
    </source>
</reference>
<gene>
    <name evidence="1" type="ORF">ARMOST_19884</name>
</gene>
<evidence type="ECO:0000313" key="1">
    <source>
        <dbReference type="EMBL" id="SJL16362.1"/>
    </source>
</evidence>
<dbReference type="Proteomes" id="UP000219338">
    <property type="component" value="Unassembled WGS sequence"/>
</dbReference>
<keyword evidence="2" id="KW-1185">Reference proteome</keyword>
<organism evidence="1 2">
    <name type="scientific">Armillaria ostoyae</name>
    <name type="common">Armillaria root rot fungus</name>
    <dbReference type="NCBI Taxonomy" id="47428"/>
    <lineage>
        <taxon>Eukaryota</taxon>
        <taxon>Fungi</taxon>
        <taxon>Dikarya</taxon>
        <taxon>Basidiomycota</taxon>
        <taxon>Agaricomycotina</taxon>
        <taxon>Agaricomycetes</taxon>
        <taxon>Agaricomycetidae</taxon>
        <taxon>Agaricales</taxon>
        <taxon>Marasmiineae</taxon>
        <taxon>Physalacriaceae</taxon>
        <taxon>Armillaria</taxon>
    </lineage>
</organism>
<dbReference type="AlphaFoldDB" id="A0A284S5T0"/>
<proteinExistence type="predicted"/>
<protein>
    <submittedName>
        <fullName evidence="1">Uncharacterized protein</fullName>
    </submittedName>
</protein>
<name>A0A284S5T0_ARMOS</name>
<accession>A0A284S5T0</accession>